<name>A0ABT1Y0L1_9FIRM</name>
<dbReference type="Pfam" id="PF10531">
    <property type="entry name" value="SLBB"/>
    <property type="match status" value="1"/>
</dbReference>
<dbReference type="Pfam" id="PF01512">
    <property type="entry name" value="Complex1_51K"/>
    <property type="match status" value="1"/>
</dbReference>
<dbReference type="InterPro" id="IPR017900">
    <property type="entry name" value="4Fe4S_Fe_S_CS"/>
</dbReference>
<dbReference type="SMART" id="SM00928">
    <property type="entry name" value="NADH_4Fe-4S"/>
    <property type="match status" value="1"/>
</dbReference>
<evidence type="ECO:0000313" key="7">
    <source>
        <dbReference type="EMBL" id="MCR6544400.1"/>
    </source>
</evidence>
<dbReference type="InterPro" id="IPR037225">
    <property type="entry name" value="Nuo51_FMN-bd_sf"/>
</dbReference>
<dbReference type="InterPro" id="IPR037207">
    <property type="entry name" value="Nuop51_4Fe4S-bd_sf"/>
</dbReference>
<dbReference type="PROSITE" id="PS00198">
    <property type="entry name" value="4FE4S_FER_1"/>
    <property type="match status" value="1"/>
</dbReference>
<dbReference type="SUPFAM" id="SSF54862">
    <property type="entry name" value="4Fe-4S ferredoxins"/>
    <property type="match status" value="1"/>
</dbReference>
<dbReference type="SUPFAM" id="SSF52833">
    <property type="entry name" value="Thioredoxin-like"/>
    <property type="match status" value="1"/>
</dbReference>
<evidence type="ECO:0000256" key="4">
    <source>
        <dbReference type="ARBA" id="ARBA00023004"/>
    </source>
</evidence>
<proteinExistence type="inferred from homology"/>
<dbReference type="InterPro" id="IPR001949">
    <property type="entry name" value="NADH-UbQ_OxRdtase_51kDa_CS"/>
</dbReference>
<keyword evidence="8" id="KW-1185">Reference proteome</keyword>
<dbReference type="PANTHER" id="PTHR43578">
    <property type="entry name" value="NADH-QUINONE OXIDOREDUCTASE SUBUNIT F"/>
    <property type="match status" value="1"/>
</dbReference>
<dbReference type="SUPFAM" id="SSF140490">
    <property type="entry name" value="Nqo1C-terminal domain-like"/>
    <property type="match status" value="1"/>
</dbReference>
<dbReference type="Gene3D" id="3.40.50.11540">
    <property type="entry name" value="NADH-ubiquinone oxidoreductase 51kDa subunit"/>
    <property type="match status" value="1"/>
</dbReference>
<dbReference type="Gene3D" id="3.40.30.10">
    <property type="entry name" value="Glutaredoxin"/>
    <property type="match status" value="1"/>
</dbReference>
<dbReference type="RefSeq" id="WP_257912036.1">
    <property type="nucleotide sequence ID" value="NZ_JANPWE010000001.1"/>
</dbReference>
<dbReference type="Gene3D" id="6.10.250.1450">
    <property type="match status" value="1"/>
</dbReference>
<keyword evidence="5" id="KW-0411">Iron-sulfur</keyword>
<evidence type="ECO:0000256" key="3">
    <source>
        <dbReference type="ARBA" id="ARBA00022723"/>
    </source>
</evidence>
<dbReference type="Gene3D" id="1.20.1440.230">
    <property type="entry name" value="NADH-ubiquinone oxidoreductase 51kDa subunit, iron-sulphur binding domain"/>
    <property type="match status" value="1"/>
</dbReference>
<accession>A0ABT1Y0L1</accession>
<dbReference type="Pfam" id="PF10589">
    <property type="entry name" value="NADH_4Fe-4S"/>
    <property type="match status" value="1"/>
</dbReference>
<evidence type="ECO:0000313" key="8">
    <source>
        <dbReference type="Proteomes" id="UP001524944"/>
    </source>
</evidence>
<dbReference type="InterPro" id="IPR019575">
    <property type="entry name" value="Nuop51_4Fe4S-bd"/>
</dbReference>
<dbReference type="Pfam" id="PF14697">
    <property type="entry name" value="Fer4_21"/>
    <property type="match status" value="1"/>
</dbReference>
<reference evidence="7 8" key="1">
    <citation type="submission" date="2022-08" db="EMBL/GenBank/DDBJ databases">
        <title>Proteogenomics of the novel Dehalobacterium formicoaceticum strain EZ94 highlights a key role of methyltransferases during anaerobic dichloromethane degradation.</title>
        <authorList>
            <person name="Wasmund K."/>
        </authorList>
    </citation>
    <scope>NUCLEOTIDE SEQUENCE [LARGE SCALE GENOMIC DNA]</scope>
    <source>
        <strain evidence="7 8">EZ94</strain>
    </source>
</reference>
<keyword evidence="3" id="KW-0479">Metal-binding</keyword>
<dbReference type="Gene3D" id="3.30.70.20">
    <property type="match status" value="2"/>
</dbReference>
<gene>
    <name evidence="7" type="ORF">NVS47_02540</name>
</gene>
<protein>
    <submittedName>
        <fullName evidence="7">NADH-quinone oxidoreductase subunit NuoF</fullName>
    </submittedName>
</protein>
<keyword evidence="2" id="KW-0004">4Fe-4S</keyword>
<dbReference type="Pfam" id="PF01257">
    <property type="entry name" value="2Fe-2S_thioredx"/>
    <property type="match status" value="1"/>
</dbReference>
<evidence type="ECO:0000256" key="1">
    <source>
        <dbReference type="ARBA" id="ARBA00007523"/>
    </source>
</evidence>
<feature type="domain" description="4Fe-4S ferredoxin-type" evidence="6">
    <location>
        <begin position="595"/>
        <end position="619"/>
    </location>
</feature>
<organism evidence="7 8">
    <name type="scientific">Dehalobacterium formicoaceticum</name>
    <dbReference type="NCBI Taxonomy" id="51515"/>
    <lineage>
        <taxon>Bacteria</taxon>
        <taxon>Bacillati</taxon>
        <taxon>Bacillota</taxon>
        <taxon>Clostridia</taxon>
        <taxon>Eubacteriales</taxon>
        <taxon>Peptococcaceae</taxon>
        <taxon>Dehalobacterium</taxon>
    </lineage>
</organism>
<comment type="similarity">
    <text evidence="1">Belongs to the complex I 51 kDa subunit family.</text>
</comment>
<evidence type="ECO:0000256" key="2">
    <source>
        <dbReference type="ARBA" id="ARBA00022485"/>
    </source>
</evidence>
<dbReference type="PROSITE" id="PS51379">
    <property type="entry name" value="4FE4S_FER_2"/>
    <property type="match status" value="2"/>
</dbReference>
<sequence>MKKIQNLHELNDFRTQLSQENSDQDHHINICCGTGCRAGGALEVVEELKKIKEKYQLKIKLSTKMTGCHGFCEQGPLMTIDPGHILYCKVQPGDVQEIFDKTLLRGEVIERLLYTDPATGKKIAREGEIPFYQKQTRVLLAQNGTISPISIEDYLAQGGFAALGKALTQFTPESIIAEVKSAGLRGRGGGGFPTGLKWEACRKAQRGQKYLICNADEGDPGCFQDRSILEGNPYSVLEGMIIGAFAMGADTGYIYVRDEYPLAIEHLQQALKQAQSYGFLGENILGSGFSFEIKISRGGGAFVCGEETALISSIEGLSGEPNPRSRPPYPAQKGLWGQPTVINNVKTWAFIPHIIEKGALWFSRQGTEKSKGTMVFSLTGKVHNTGLVEVPMGITLRELIYEIGGGISNNRRFKAVQTGGPAGGCIPEEFLDLNIDYERLAEAGTIMGSGGMIVMDESTCMVDVARYFLSFTMDESCGKCTPCREGGKQMLHVLTRITQGEGTLEDLDFLKHMAQVMKDASLCGLGKMAGNPVLTTMKYFPEEYLSHVRDKKCPAGVCKALITYHIDKDLCTGCGRCLKNCPVSAIIGMKKESHTIDQTKCTKCGTCLEVCKFDAVKLE</sequence>
<evidence type="ECO:0000256" key="5">
    <source>
        <dbReference type="ARBA" id="ARBA00023014"/>
    </source>
</evidence>
<feature type="domain" description="4Fe-4S ferredoxin-type" evidence="6">
    <location>
        <begin position="562"/>
        <end position="592"/>
    </location>
</feature>
<dbReference type="InterPro" id="IPR019554">
    <property type="entry name" value="Soluble_ligand-bd"/>
</dbReference>
<dbReference type="SUPFAM" id="SSF142019">
    <property type="entry name" value="Nqo1 FMN-binding domain-like"/>
    <property type="match status" value="1"/>
</dbReference>
<dbReference type="SUPFAM" id="SSF142984">
    <property type="entry name" value="Nqo1 middle domain-like"/>
    <property type="match status" value="1"/>
</dbReference>
<dbReference type="CDD" id="cd02980">
    <property type="entry name" value="TRX_Fd_family"/>
    <property type="match status" value="1"/>
</dbReference>
<comment type="caution">
    <text evidence="7">The sequence shown here is derived from an EMBL/GenBank/DDBJ whole genome shotgun (WGS) entry which is preliminary data.</text>
</comment>
<dbReference type="InterPro" id="IPR011538">
    <property type="entry name" value="Nuo51_FMN-bd"/>
</dbReference>
<evidence type="ECO:0000259" key="6">
    <source>
        <dbReference type="PROSITE" id="PS51379"/>
    </source>
</evidence>
<dbReference type="Proteomes" id="UP001524944">
    <property type="component" value="Unassembled WGS sequence"/>
</dbReference>
<keyword evidence="4" id="KW-0408">Iron</keyword>
<dbReference type="PROSITE" id="PS00645">
    <property type="entry name" value="COMPLEX1_51K_2"/>
    <property type="match status" value="1"/>
</dbReference>
<dbReference type="InterPro" id="IPR036249">
    <property type="entry name" value="Thioredoxin-like_sf"/>
</dbReference>
<dbReference type="EMBL" id="JANPWE010000001">
    <property type="protein sequence ID" value="MCR6544400.1"/>
    <property type="molecule type" value="Genomic_DNA"/>
</dbReference>
<dbReference type="InterPro" id="IPR017896">
    <property type="entry name" value="4Fe4S_Fe-S-bd"/>
</dbReference>
<dbReference type="Gene3D" id="3.10.20.600">
    <property type="match status" value="1"/>
</dbReference>
<dbReference type="PANTHER" id="PTHR43578:SF3">
    <property type="entry name" value="NADH-QUINONE OXIDOREDUCTASE SUBUNIT F"/>
    <property type="match status" value="1"/>
</dbReference>